<keyword evidence="4" id="KW-0804">Transcription</keyword>
<dbReference type="RefSeq" id="WP_284485752.1">
    <property type="nucleotide sequence ID" value="NZ_JASNJE010000013.1"/>
</dbReference>
<dbReference type="InterPro" id="IPR005119">
    <property type="entry name" value="LysR_subst-bd"/>
</dbReference>
<dbReference type="SUPFAM" id="SSF53850">
    <property type="entry name" value="Periplasmic binding protein-like II"/>
    <property type="match status" value="1"/>
</dbReference>
<dbReference type="Pfam" id="PF00126">
    <property type="entry name" value="HTH_1"/>
    <property type="match status" value="1"/>
</dbReference>
<gene>
    <name evidence="6" type="ORF">QO034_11890</name>
</gene>
<dbReference type="PANTHER" id="PTHR30126">
    <property type="entry name" value="HTH-TYPE TRANSCRIPTIONAL REGULATOR"/>
    <property type="match status" value="1"/>
</dbReference>
<dbReference type="Gene3D" id="1.10.10.10">
    <property type="entry name" value="Winged helix-like DNA-binding domain superfamily/Winged helix DNA-binding domain"/>
    <property type="match status" value="1"/>
</dbReference>
<evidence type="ECO:0000256" key="3">
    <source>
        <dbReference type="ARBA" id="ARBA00023125"/>
    </source>
</evidence>
<keyword evidence="2" id="KW-0805">Transcription regulation</keyword>
<sequence length="313" mass="34644">MRKPLPALNIGDADLKLLRVFKSVAQCGGVSAAEPELNIGRSTISKHLSDLELRLGLRLCSRGPAGFHLTDEGVQVLRATESLLDSVRGFATDVSQVRNTLAGTLRIACFDQCITNNDARLSSSIRLFSDRAPDVDLQLSLLPPNIIEAQLIEGKLDVGIVAMHKPSPALDYIPVHNERMYLYCGPSHPFFDRDPSELTLEHVKDARYAGISFNSPNLNYGQQLGLRPKAVVQNEVMLAVLVISGRYIGFMPDHMAVLFERIGKMRRVMPEAIHYTTDYAAATRRAPEPNRVTRVYLDCMKTAYTQPSLIGTL</sequence>
<dbReference type="CDD" id="cd05466">
    <property type="entry name" value="PBP2_LTTR_substrate"/>
    <property type="match status" value="1"/>
</dbReference>
<evidence type="ECO:0000313" key="6">
    <source>
        <dbReference type="EMBL" id="MDK3073816.1"/>
    </source>
</evidence>
<dbReference type="InterPro" id="IPR036390">
    <property type="entry name" value="WH_DNA-bd_sf"/>
</dbReference>
<keyword evidence="7" id="KW-1185">Reference proteome</keyword>
<evidence type="ECO:0000256" key="4">
    <source>
        <dbReference type="ARBA" id="ARBA00023163"/>
    </source>
</evidence>
<evidence type="ECO:0000256" key="1">
    <source>
        <dbReference type="ARBA" id="ARBA00009437"/>
    </source>
</evidence>
<dbReference type="InterPro" id="IPR036388">
    <property type="entry name" value="WH-like_DNA-bd_sf"/>
</dbReference>
<evidence type="ECO:0000259" key="5">
    <source>
        <dbReference type="PROSITE" id="PS50931"/>
    </source>
</evidence>
<feature type="domain" description="HTH lysR-type" evidence="5">
    <location>
        <begin position="14"/>
        <end position="70"/>
    </location>
</feature>
<keyword evidence="3" id="KW-0238">DNA-binding</keyword>
<name>A0ABT7FFA0_9RHOB</name>
<dbReference type="PROSITE" id="PS50931">
    <property type="entry name" value="HTH_LYSR"/>
    <property type="match status" value="1"/>
</dbReference>
<comment type="caution">
    <text evidence="6">The sequence shown here is derived from an EMBL/GenBank/DDBJ whole genome shotgun (WGS) entry which is preliminary data.</text>
</comment>
<dbReference type="EMBL" id="JASNJE010000013">
    <property type="protein sequence ID" value="MDK3073816.1"/>
    <property type="molecule type" value="Genomic_DNA"/>
</dbReference>
<dbReference type="Gene3D" id="3.40.190.290">
    <property type="match status" value="1"/>
</dbReference>
<protein>
    <submittedName>
        <fullName evidence="6">LysR family transcriptional regulator</fullName>
    </submittedName>
</protein>
<accession>A0ABT7FFA0</accession>
<comment type="similarity">
    <text evidence="1">Belongs to the LysR transcriptional regulatory family.</text>
</comment>
<evidence type="ECO:0000256" key="2">
    <source>
        <dbReference type="ARBA" id="ARBA00023015"/>
    </source>
</evidence>
<dbReference type="SUPFAM" id="SSF46785">
    <property type="entry name" value="Winged helix' DNA-binding domain"/>
    <property type="match status" value="1"/>
</dbReference>
<dbReference type="InterPro" id="IPR000847">
    <property type="entry name" value="LysR_HTH_N"/>
</dbReference>
<proteinExistence type="inferred from homology"/>
<evidence type="ECO:0000313" key="7">
    <source>
        <dbReference type="Proteomes" id="UP001227126"/>
    </source>
</evidence>
<dbReference type="PANTHER" id="PTHR30126:SF98">
    <property type="entry name" value="HTH-TYPE TRANSCRIPTIONAL ACTIVATOR BAUR"/>
    <property type="match status" value="1"/>
</dbReference>
<organism evidence="6 7">
    <name type="scientific">Sedimentitalea xiamensis</name>
    <dbReference type="NCBI Taxonomy" id="3050037"/>
    <lineage>
        <taxon>Bacteria</taxon>
        <taxon>Pseudomonadati</taxon>
        <taxon>Pseudomonadota</taxon>
        <taxon>Alphaproteobacteria</taxon>
        <taxon>Rhodobacterales</taxon>
        <taxon>Paracoccaceae</taxon>
        <taxon>Sedimentitalea</taxon>
    </lineage>
</organism>
<dbReference type="Proteomes" id="UP001227126">
    <property type="component" value="Unassembled WGS sequence"/>
</dbReference>
<reference evidence="6 7" key="1">
    <citation type="submission" date="2023-05" db="EMBL/GenBank/DDBJ databases">
        <title>Sedimentitalea sp. nov. JM2-8.</title>
        <authorList>
            <person name="Huang J."/>
        </authorList>
    </citation>
    <scope>NUCLEOTIDE SEQUENCE [LARGE SCALE GENOMIC DNA]</scope>
    <source>
        <strain evidence="6 7">JM2-8</strain>
    </source>
</reference>
<dbReference type="Pfam" id="PF03466">
    <property type="entry name" value="LysR_substrate"/>
    <property type="match status" value="1"/>
</dbReference>